<accession>X1BIG6</accession>
<gene>
    <name evidence="1" type="ORF">S01H4_42929</name>
</gene>
<evidence type="ECO:0000313" key="1">
    <source>
        <dbReference type="EMBL" id="GAG94835.1"/>
    </source>
</evidence>
<name>X1BIG6_9ZZZZ</name>
<sequence length="68" mass="8265">KFIRNYNRISQRHRIDVKEIESNELDFSKKVKWGCTIESAKITEKGYYFIGPDGKEFKNCYDIMEYYK</sequence>
<reference evidence="1" key="1">
    <citation type="journal article" date="2014" name="Front. Microbiol.">
        <title>High frequency of phylogenetically diverse reductive dehalogenase-homologous genes in deep subseafloor sedimentary metagenomes.</title>
        <authorList>
            <person name="Kawai M."/>
            <person name="Futagami T."/>
            <person name="Toyoda A."/>
            <person name="Takaki Y."/>
            <person name="Nishi S."/>
            <person name="Hori S."/>
            <person name="Arai W."/>
            <person name="Tsubouchi T."/>
            <person name="Morono Y."/>
            <person name="Uchiyama I."/>
            <person name="Ito T."/>
            <person name="Fujiyama A."/>
            <person name="Inagaki F."/>
            <person name="Takami H."/>
        </authorList>
    </citation>
    <scope>NUCLEOTIDE SEQUENCE</scope>
    <source>
        <strain evidence="1">Expedition CK06-06</strain>
    </source>
</reference>
<dbReference type="AlphaFoldDB" id="X1BIG6"/>
<feature type="non-terminal residue" evidence="1">
    <location>
        <position position="1"/>
    </location>
</feature>
<protein>
    <submittedName>
        <fullName evidence="1">Uncharacterized protein</fullName>
    </submittedName>
</protein>
<organism evidence="1">
    <name type="scientific">marine sediment metagenome</name>
    <dbReference type="NCBI Taxonomy" id="412755"/>
    <lineage>
        <taxon>unclassified sequences</taxon>
        <taxon>metagenomes</taxon>
        <taxon>ecological metagenomes</taxon>
    </lineage>
</organism>
<comment type="caution">
    <text evidence="1">The sequence shown here is derived from an EMBL/GenBank/DDBJ whole genome shotgun (WGS) entry which is preliminary data.</text>
</comment>
<dbReference type="EMBL" id="BART01023630">
    <property type="protein sequence ID" value="GAG94835.1"/>
    <property type="molecule type" value="Genomic_DNA"/>
</dbReference>
<proteinExistence type="predicted"/>